<dbReference type="InterPro" id="IPR011009">
    <property type="entry name" value="Kinase-like_dom_sf"/>
</dbReference>
<evidence type="ECO:0000256" key="1">
    <source>
        <dbReference type="ARBA" id="ARBA00012513"/>
    </source>
</evidence>
<feature type="region of interest" description="Disordered" evidence="11">
    <location>
        <begin position="123"/>
        <end position="142"/>
    </location>
</feature>
<evidence type="ECO:0000256" key="8">
    <source>
        <dbReference type="ARBA" id="ARBA00037982"/>
    </source>
</evidence>
<comment type="catalytic activity">
    <reaction evidence="9">
        <text>L-threonyl-[protein] + ATP = O-phospho-L-threonyl-[protein] + ADP + H(+)</text>
        <dbReference type="Rhea" id="RHEA:46608"/>
        <dbReference type="Rhea" id="RHEA-COMP:11060"/>
        <dbReference type="Rhea" id="RHEA-COMP:11605"/>
        <dbReference type="ChEBI" id="CHEBI:15378"/>
        <dbReference type="ChEBI" id="CHEBI:30013"/>
        <dbReference type="ChEBI" id="CHEBI:30616"/>
        <dbReference type="ChEBI" id="CHEBI:61977"/>
        <dbReference type="ChEBI" id="CHEBI:456216"/>
        <dbReference type="EC" id="2.7.11.1"/>
    </reaction>
    <physiologicalReaction direction="left-to-right" evidence="9">
        <dbReference type="Rhea" id="RHEA:46609"/>
    </physiologicalReaction>
</comment>
<dbReference type="InterPro" id="IPR050339">
    <property type="entry name" value="CC_SR_Kinase"/>
</dbReference>
<keyword evidence="6" id="KW-0067">ATP-binding</keyword>
<evidence type="ECO:0000256" key="7">
    <source>
        <dbReference type="ARBA" id="ARBA00023193"/>
    </source>
</evidence>
<evidence type="ECO:0000256" key="9">
    <source>
        <dbReference type="ARBA" id="ARBA00048659"/>
    </source>
</evidence>
<feature type="region of interest" description="Disordered" evidence="11">
    <location>
        <begin position="91"/>
        <end position="111"/>
    </location>
</feature>
<dbReference type="STRING" id="4565.A0A3B6SMA8"/>
<dbReference type="SMART" id="SM00220">
    <property type="entry name" value="S_TKc"/>
    <property type="match status" value="1"/>
</dbReference>
<comment type="similarity">
    <text evidence="8">Belongs to the protein kinase superfamily. Ser/Thr protein kinase family. GCN2 subfamily.</text>
</comment>
<accession>A0A3B6SMA8</accession>
<dbReference type="Gramene" id="TraesCS7B02G255500.3">
    <property type="protein sequence ID" value="TraesCS7B02G255500.3"/>
    <property type="gene ID" value="TraesCS7B02G255500"/>
</dbReference>
<dbReference type="Pfam" id="PF00069">
    <property type="entry name" value="Pkinase"/>
    <property type="match status" value="1"/>
</dbReference>
<feature type="domain" description="Protein kinase" evidence="12">
    <location>
        <begin position="339"/>
        <end position="567"/>
    </location>
</feature>
<evidence type="ECO:0000256" key="3">
    <source>
        <dbReference type="ARBA" id="ARBA00022679"/>
    </source>
</evidence>
<dbReference type="GO" id="GO:0005524">
    <property type="term" value="F:ATP binding"/>
    <property type="evidence" value="ECO:0007669"/>
    <property type="project" value="UniProtKB-KW"/>
</dbReference>
<feature type="compositionally biased region" description="Basic and acidic residues" evidence="11">
    <location>
        <begin position="224"/>
        <end position="242"/>
    </location>
</feature>
<evidence type="ECO:0000313" key="14">
    <source>
        <dbReference type="Proteomes" id="UP000019116"/>
    </source>
</evidence>
<keyword evidence="14" id="KW-1185">Reference proteome</keyword>
<dbReference type="Proteomes" id="UP000019116">
    <property type="component" value="Chromosome 7B"/>
</dbReference>
<dbReference type="InterPro" id="IPR008271">
    <property type="entry name" value="Ser/Thr_kinase_AS"/>
</dbReference>
<keyword evidence="4" id="KW-0547">Nucleotide-binding</keyword>
<evidence type="ECO:0000313" key="13">
    <source>
        <dbReference type="EnsemblPlants" id="TraesCS7B02G255500.3"/>
    </source>
</evidence>
<keyword evidence="3" id="KW-0808">Transferase</keyword>
<comment type="catalytic activity">
    <reaction evidence="10">
        <text>L-seryl-[protein] + ATP = O-phospho-L-seryl-[protein] + ADP + H(+)</text>
        <dbReference type="Rhea" id="RHEA:17989"/>
        <dbReference type="Rhea" id="RHEA-COMP:9863"/>
        <dbReference type="Rhea" id="RHEA-COMP:11604"/>
        <dbReference type="ChEBI" id="CHEBI:15378"/>
        <dbReference type="ChEBI" id="CHEBI:29999"/>
        <dbReference type="ChEBI" id="CHEBI:30616"/>
        <dbReference type="ChEBI" id="CHEBI:83421"/>
        <dbReference type="ChEBI" id="CHEBI:456216"/>
        <dbReference type="EC" id="2.7.11.1"/>
    </reaction>
    <physiologicalReaction direction="left-to-right" evidence="10">
        <dbReference type="Rhea" id="RHEA:17990"/>
    </physiologicalReaction>
</comment>
<name>A0A3B6SMA8_WHEAT</name>
<dbReference type="PANTHER" id="PTHR11042:SF160">
    <property type="entry name" value="EUKARYOTIC TRANSLATION INITIATION FACTOR 2-ALPHA KINASE 1"/>
    <property type="match status" value="1"/>
</dbReference>
<dbReference type="Gramene" id="TraesCS7B03G0704900.2">
    <property type="protein sequence ID" value="TraesCS7B03G0704900.2.CDS"/>
    <property type="gene ID" value="TraesCS7B03G0704900"/>
</dbReference>
<dbReference type="GO" id="GO:0005737">
    <property type="term" value="C:cytoplasm"/>
    <property type="evidence" value="ECO:0000318"/>
    <property type="project" value="GO_Central"/>
</dbReference>
<reference evidence="13" key="1">
    <citation type="submission" date="2018-08" db="EMBL/GenBank/DDBJ databases">
        <authorList>
            <person name="Rossello M."/>
        </authorList>
    </citation>
    <scope>NUCLEOTIDE SEQUENCE [LARGE SCALE GENOMIC DNA]</scope>
    <source>
        <strain evidence="13">cv. Chinese Spring</strain>
    </source>
</reference>
<evidence type="ECO:0000256" key="4">
    <source>
        <dbReference type="ARBA" id="ARBA00022741"/>
    </source>
</evidence>
<dbReference type="PANTHER" id="PTHR11042">
    <property type="entry name" value="EUKARYOTIC TRANSLATION INITIATION FACTOR 2-ALPHA KINASE EIF2-ALPHA KINASE -RELATED"/>
    <property type="match status" value="1"/>
</dbReference>
<dbReference type="EnsemblPlants" id="TraesCS7B02G255500.3">
    <property type="protein sequence ID" value="TraesCS7B02G255500.3"/>
    <property type="gene ID" value="TraesCS7B02G255500"/>
</dbReference>
<sequence length="569" mass="64688">MEAVRIYWRSGAGFIEVATLSPIGPPCALEGSFEIPEDDIEHVGGEGLYLALVQGGHVSDLARMIFCSGDSRNDDGEEDYYSPDLLTCRGSSSHSSGGVNESEKHTFGLMGWEEGRWEDKITFSEEEEEEEENDDDDTTSSEKGLIFWKQGYDEFGSEDDEVVGKGTGSEEEHKLEERHQEEGREESHQEENDDNDTTSSEGKGLIFWQEGHDEFRSEDDEDVEKGTGSEEEHKSEQSHQEEGPEEEDFQTVQMKLRLWPSRKHALVKIFRGKKWIITKDYCLAWLRPEEMDEFDFRLDFDESQILRESDFMMDFEILMAPSHVLNDVVAMIKPSICNFTILKKVGGANDCKVLKCSWLGINCAIKAVAVKISCTTEPREIDIISSLKDKRVMTFFQTLKHALLYEHRDWFPNRWFLLEEILQAIKKIHAELIVHRDLKPDNIFFGSDNGIRIGDFGDACIGHDELGLYGGTPGLGTEHYLAPELNSDGKITEKVDIYSAGIIMFELFALIKTGSEKIMVLPELREKGPPDSWEGDHELYAQMTALESSQRPSAAEILEYIDKHHRLTV</sequence>
<keyword evidence="7" id="KW-0652">Protein synthesis inhibitor</keyword>
<dbReference type="GO" id="GO:0017148">
    <property type="term" value="P:negative regulation of translation"/>
    <property type="evidence" value="ECO:0007669"/>
    <property type="project" value="UniProtKB-KW"/>
</dbReference>
<evidence type="ECO:0000256" key="10">
    <source>
        <dbReference type="ARBA" id="ARBA00048977"/>
    </source>
</evidence>
<evidence type="ECO:0000256" key="6">
    <source>
        <dbReference type="ARBA" id="ARBA00022840"/>
    </source>
</evidence>
<reference evidence="13" key="2">
    <citation type="submission" date="2018-10" db="UniProtKB">
        <authorList>
            <consortium name="EnsemblPlants"/>
        </authorList>
    </citation>
    <scope>IDENTIFICATION</scope>
</reference>
<evidence type="ECO:0000256" key="5">
    <source>
        <dbReference type="ARBA" id="ARBA00022777"/>
    </source>
</evidence>
<organism evidence="13">
    <name type="scientific">Triticum aestivum</name>
    <name type="common">Wheat</name>
    <dbReference type="NCBI Taxonomy" id="4565"/>
    <lineage>
        <taxon>Eukaryota</taxon>
        <taxon>Viridiplantae</taxon>
        <taxon>Streptophyta</taxon>
        <taxon>Embryophyta</taxon>
        <taxon>Tracheophyta</taxon>
        <taxon>Spermatophyta</taxon>
        <taxon>Magnoliopsida</taxon>
        <taxon>Liliopsida</taxon>
        <taxon>Poales</taxon>
        <taxon>Poaceae</taxon>
        <taxon>BOP clade</taxon>
        <taxon>Pooideae</taxon>
        <taxon>Triticodae</taxon>
        <taxon>Triticeae</taxon>
        <taxon>Triticinae</taxon>
        <taxon>Triticum</taxon>
    </lineage>
</organism>
<dbReference type="GO" id="GO:0004694">
    <property type="term" value="F:eukaryotic translation initiation factor 2alpha kinase activity"/>
    <property type="evidence" value="ECO:0000318"/>
    <property type="project" value="GO_Central"/>
</dbReference>
<protein>
    <recommendedName>
        <fullName evidence="1">non-specific serine/threonine protein kinase</fullName>
        <ecNumber evidence="1">2.7.11.1</ecNumber>
    </recommendedName>
</protein>
<dbReference type="AlphaFoldDB" id="A0A3B6SMA8"/>
<dbReference type="SMR" id="A0A3B6SMA8"/>
<dbReference type="PROSITE" id="PS00108">
    <property type="entry name" value="PROTEIN_KINASE_ST"/>
    <property type="match status" value="1"/>
</dbReference>
<dbReference type="PROSITE" id="PS50011">
    <property type="entry name" value="PROTEIN_KINASE_DOM"/>
    <property type="match status" value="1"/>
</dbReference>
<gene>
    <name evidence="13" type="primary">LOC123157381</name>
</gene>
<dbReference type="SUPFAM" id="SSF56112">
    <property type="entry name" value="Protein kinase-like (PK-like)"/>
    <property type="match status" value="1"/>
</dbReference>
<dbReference type="GO" id="GO:0005634">
    <property type="term" value="C:nucleus"/>
    <property type="evidence" value="ECO:0000318"/>
    <property type="project" value="GO_Central"/>
</dbReference>
<keyword evidence="2" id="KW-0723">Serine/threonine-protein kinase</keyword>
<evidence type="ECO:0000256" key="11">
    <source>
        <dbReference type="SAM" id="MobiDB-lite"/>
    </source>
</evidence>
<dbReference type="EC" id="2.7.11.1" evidence="1"/>
<feature type="compositionally biased region" description="Acidic residues" evidence="11">
    <location>
        <begin position="124"/>
        <end position="139"/>
    </location>
</feature>
<dbReference type="Gene3D" id="1.10.510.10">
    <property type="entry name" value="Transferase(Phosphotransferase) domain 1"/>
    <property type="match status" value="1"/>
</dbReference>
<dbReference type="OrthoDB" id="696077at2759"/>
<dbReference type="InterPro" id="IPR000719">
    <property type="entry name" value="Prot_kinase_dom"/>
</dbReference>
<feature type="compositionally biased region" description="Basic and acidic residues" evidence="11">
    <location>
        <begin position="168"/>
        <end position="190"/>
    </location>
</feature>
<evidence type="ECO:0000256" key="2">
    <source>
        <dbReference type="ARBA" id="ARBA00022527"/>
    </source>
</evidence>
<evidence type="ECO:0000259" key="12">
    <source>
        <dbReference type="PROSITE" id="PS50011"/>
    </source>
</evidence>
<proteinExistence type="inferred from homology"/>
<feature type="region of interest" description="Disordered" evidence="11">
    <location>
        <begin position="152"/>
        <end position="250"/>
    </location>
</feature>
<keyword evidence="5" id="KW-0418">Kinase</keyword>